<dbReference type="InterPro" id="IPR036865">
    <property type="entry name" value="CRAL-TRIO_dom_sf"/>
</dbReference>
<name>A0A2P2IBN3_9CRUS</name>
<evidence type="ECO:0000256" key="1">
    <source>
        <dbReference type="SAM" id="MobiDB-lite"/>
    </source>
</evidence>
<feature type="region of interest" description="Disordered" evidence="1">
    <location>
        <begin position="479"/>
        <end position="505"/>
    </location>
</feature>
<reference evidence="3" key="1">
    <citation type="journal article" date="2018" name="Biosci. Biotechnol. Biochem.">
        <title>Polysaccharide hydrolase of the hadal zone amphipods Hirondellea gigas.</title>
        <authorList>
            <person name="Kobayashi H."/>
            <person name="Nagahama T."/>
            <person name="Arai W."/>
            <person name="Sasagawa Y."/>
            <person name="Umeda M."/>
            <person name="Hayashi T."/>
            <person name="Nikaido I."/>
            <person name="Watanabe H."/>
            <person name="Oguri K."/>
            <person name="Kitazato H."/>
            <person name="Fujioka K."/>
            <person name="Kido Y."/>
            <person name="Takami H."/>
        </authorList>
    </citation>
    <scope>NUCLEOTIDE SEQUENCE</scope>
    <source>
        <tissue evidence="3">Whole body</tissue>
    </source>
</reference>
<dbReference type="GO" id="GO:1902936">
    <property type="term" value="F:phosphatidylinositol bisphosphate binding"/>
    <property type="evidence" value="ECO:0007669"/>
    <property type="project" value="TreeGrafter"/>
</dbReference>
<dbReference type="GO" id="GO:0016020">
    <property type="term" value="C:membrane"/>
    <property type="evidence" value="ECO:0007669"/>
    <property type="project" value="TreeGrafter"/>
</dbReference>
<dbReference type="Gene3D" id="1.10.8.20">
    <property type="entry name" value="N-terminal domain of phosphatidylinositol transfer protein sec14p"/>
    <property type="match status" value="1"/>
</dbReference>
<dbReference type="PRINTS" id="PR00180">
    <property type="entry name" value="CRETINALDHBP"/>
</dbReference>
<dbReference type="SMART" id="SM01100">
    <property type="entry name" value="CRAL_TRIO_N"/>
    <property type="match status" value="1"/>
</dbReference>
<dbReference type="AlphaFoldDB" id="A0A2P2IBN3"/>
<feature type="compositionally biased region" description="Polar residues" evidence="1">
    <location>
        <begin position="479"/>
        <end position="490"/>
    </location>
</feature>
<evidence type="ECO:0000259" key="2">
    <source>
        <dbReference type="PROSITE" id="PS50191"/>
    </source>
</evidence>
<dbReference type="Gene3D" id="3.40.525.10">
    <property type="entry name" value="CRAL-TRIO lipid binding domain"/>
    <property type="match status" value="1"/>
</dbReference>
<dbReference type="SUPFAM" id="SSF52087">
    <property type="entry name" value="CRAL/TRIO domain"/>
    <property type="match status" value="1"/>
</dbReference>
<dbReference type="InterPro" id="IPR001251">
    <property type="entry name" value="CRAL-TRIO_dom"/>
</dbReference>
<dbReference type="SUPFAM" id="SSF46938">
    <property type="entry name" value="CRAL/TRIO N-terminal domain"/>
    <property type="match status" value="1"/>
</dbReference>
<dbReference type="PANTHER" id="PTHR10174:SF130">
    <property type="entry name" value="ALPHA-TOCOPHEROL TRANSFER PROTEIN-LIKE"/>
    <property type="match status" value="1"/>
</dbReference>
<organism evidence="3">
    <name type="scientific">Hirondellea gigas</name>
    <dbReference type="NCBI Taxonomy" id="1518452"/>
    <lineage>
        <taxon>Eukaryota</taxon>
        <taxon>Metazoa</taxon>
        <taxon>Ecdysozoa</taxon>
        <taxon>Arthropoda</taxon>
        <taxon>Crustacea</taxon>
        <taxon>Multicrustacea</taxon>
        <taxon>Malacostraca</taxon>
        <taxon>Eumalacostraca</taxon>
        <taxon>Peracarida</taxon>
        <taxon>Amphipoda</taxon>
        <taxon>Amphilochidea</taxon>
        <taxon>Lysianassida</taxon>
        <taxon>Lysianassidira</taxon>
        <taxon>Lysianassoidea</taxon>
        <taxon>Lysianassidae</taxon>
        <taxon>Hirondellea</taxon>
    </lineage>
</organism>
<dbReference type="PANTHER" id="PTHR10174">
    <property type="entry name" value="ALPHA-TOCOPHEROL TRANSFER PROTEIN-RELATED"/>
    <property type="match status" value="1"/>
</dbReference>
<evidence type="ECO:0000313" key="3">
    <source>
        <dbReference type="EMBL" id="LAB71424.1"/>
    </source>
</evidence>
<dbReference type="SMART" id="SM00516">
    <property type="entry name" value="SEC14"/>
    <property type="match status" value="1"/>
</dbReference>
<protein>
    <submittedName>
        <fullName evidence="3">Alpha-tocopherol transfer protein-like</fullName>
    </submittedName>
</protein>
<dbReference type="PROSITE" id="PS50191">
    <property type="entry name" value="CRAL_TRIO"/>
    <property type="match status" value="1"/>
</dbReference>
<dbReference type="Pfam" id="PF00650">
    <property type="entry name" value="CRAL_TRIO"/>
    <property type="match status" value="1"/>
</dbReference>
<dbReference type="InterPro" id="IPR011074">
    <property type="entry name" value="CRAL/TRIO_N_dom"/>
</dbReference>
<accession>A0A2P2IBN3</accession>
<dbReference type="Pfam" id="PF03765">
    <property type="entry name" value="CRAL_TRIO_N"/>
    <property type="match status" value="1"/>
</dbReference>
<sequence length="531" mass="59964">MVLLDPLVFTSDINYDTLSSRLTLKMNNDIPLIHRKFVSTESLSSPKIFFRIDRPRPSQSTTDISATKRSLTIPIAPIYDPNLEYQSGTQQATLNKFSKAVSFKEKLSGSNFNNNDDDSCIEEPVVMEEMERHKVVHKVCSSDVDRRKVDEEAKGYLPAEYFAEAEQDLHEKQEWIERDVEALRELLLKEPGLRARTDTPFLLAFLRARKFDYEKALAMVVGYYKARLANQSFYAGLTASALHHVWEKRLQTVLRQPDHTGRTVIIFRAGAWNPSELSLDDLFRAQVLLLEHVVRCPITQLKGVAAVVDCQGLGRNHAYNFTPAHIRRMLAVVQEVFPLRFKALHFIHEPIMFEWMFSIVKPLLSETIKGRLHFHGSSYAALHEHIPAEALPQELGGHAPPLDNTRIVELLQEQDQYFLDHFSYGYTSPDPILPTSLPRGQSASANIASNYTLEKYGPLTGSSTFTEGLHNTPMLYDRGTNNNKDITSFSDDLPPDGSVTPTATSSNPSLLGSVADVGSFIGSYYRRMCIE</sequence>
<dbReference type="EMBL" id="IACF01005841">
    <property type="protein sequence ID" value="LAB71424.1"/>
    <property type="molecule type" value="mRNA"/>
</dbReference>
<feature type="domain" description="CRAL-TRIO" evidence="2">
    <location>
        <begin position="251"/>
        <end position="403"/>
    </location>
</feature>
<dbReference type="InterPro" id="IPR036273">
    <property type="entry name" value="CRAL/TRIO_N_dom_sf"/>
</dbReference>
<dbReference type="CDD" id="cd00170">
    <property type="entry name" value="SEC14"/>
    <property type="match status" value="1"/>
</dbReference>
<dbReference type="Gene3D" id="1.20.5.1200">
    <property type="entry name" value="Alpha-tocopherol transfer"/>
    <property type="match status" value="1"/>
</dbReference>
<proteinExistence type="evidence at transcript level"/>